<name>A0A699RXQ1_TANCI</name>
<gene>
    <name evidence="2" type="ORF">Tci_861582</name>
</gene>
<comment type="caution">
    <text evidence="2">The sequence shown here is derived from an EMBL/GenBank/DDBJ whole genome shotgun (WGS) entry which is preliminary data.</text>
</comment>
<protein>
    <submittedName>
        <fullName evidence="2">Uncharacterized protein</fullName>
    </submittedName>
</protein>
<evidence type="ECO:0000256" key="1">
    <source>
        <dbReference type="SAM" id="MobiDB-lite"/>
    </source>
</evidence>
<feature type="region of interest" description="Disordered" evidence="1">
    <location>
        <begin position="21"/>
        <end position="55"/>
    </location>
</feature>
<reference evidence="2" key="1">
    <citation type="journal article" date="2019" name="Sci. Rep.">
        <title>Draft genome of Tanacetum cinerariifolium, the natural source of mosquito coil.</title>
        <authorList>
            <person name="Yamashiro T."/>
            <person name="Shiraishi A."/>
            <person name="Satake H."/>
            <person name="Nakayama K."/>
        </authorList>
    </citation>
    <scope>NUCLEOTIDE SEQUENCE</scope>
</reference>
<organism evidence="2">
    <name type="scientific">Tanacetum cinerariifolium</name>
    <name type="common">Dalmatian daisy</name>
    <name type="synonym">Chrysanthemum cinerariifolium</name>
    <dbReference type="NCBI Taxonomy" id="118510"/>
    <lineage>
        <taxon>Eukaryota</taxon>
        <taxon>Viridiplantae</taxon>
        <taxon>Streptophyta</taxon>
        <taxon>Embryophyta</taxon>
        <taxon>Tracheophyta</taxon>
        <taxon>Spermatophyta</taxon>
        <taxon>Magnoliopsida</taxon>
        <taxon>eudicotyledons</taxon>
        <taxon>Gunneridae</taxon>
        <taxon>Pentapetalae</taxon>
        <taxon>asterids</taxon>
        <taxon>campanulids</taxon>
        <taxon>Asterales</taxon>
        <taxon>Asteraceae</taxon>
        <taxon>Asteroideae</taxon>
        <taxon>Anthemideae</taxon>
        <taxon>Anthemidinae</taxon>
        <taxon>Tanacetum</taxon>
    </lineage>
</organism>
<evidence type="ECO:0000313" key="2">
    <source>
        <dbReference type="EMBL" id="GFC89612.1"/>
    </source>
</evidence>
<feature type="non-terminal residue" evidence="2">
    <location>
        <position position="1"/>
    </location>
</feature>
<sequence>QSIEKSKHVCVYGYRSGGEYKEKQGREVQESSSKRAGDELEQESSKKQKIEDENESTKLKRCLEIVPDDGDEVTIDATPLSSNALANVISSIEIVGVVAVTDIAMLAALISSTTLTSL</sequence>
<dbReference type="AlphaFoldDB" id="A0A699RXQ1"/>
<accession>A0A699RXQ1</accession>
<proteinExistence type="predicted"/>
<dbReference type="EMBL" id="BKCJ011121797">
    <property type="protein sequence ID" value="GFC89612.1"/>
    <property type="molecule type" value="Genomic_DNA"/>
</dbReference>